<dbReference type="Gene3D" id="2.70.70.10">
    <property type="entry name" value="Glucose Permease (Domain IIA)"/>
    <property type="match status" value="1"/>
</dbReference>
<accession>A0A9D2LYV2</accession>
<comment type="caution">
    <text evidence="3">The sequence shown here is derived from an EMBL/GenBank/DDBJ whole genome shotgun (WGS) entry which is preliminary data.</text>
</comment>
<sequence>VYATENQLQVNEEELAESERLVQEAIAAQKRAEEEAKKQAQAAAPPAAVETPSSGENSGGENGSGNGDGGSGAVSPPTPSGGGSSGFDPIWPLPGVTYISDHFGGARGHKGLDIAGPWGTPIVAAADGQVIEANATDSWGYSWGYYVLIYHNGTYSTRYAHMSSVAVSTGQYVTAGTIIGYEGNTGNSFGAHLHFEVYENGTRVNPARFLL</sequence>
<dbReference type="Proteomes" id="UP000824214">
    <property type="component" value="Unassembled WGS sequence"/>
</dbReference>
<gene>
    <name evidence="3" type="ORF">H9942_07045</name>
</gene>
<dbReference type="CDD" id="cd12797">
    <property type="entry name" value="M23_peptidase"/>
    <property type="match status" value="1"/>
</dbReference>
<dbReference type="SUPFAM" id="SSF51261">
    <property type="entry name" value="Duplicated hybrid motif"/>
    <property type="match status" value="1"/>
</dbReference>
<dbReference type="PANTHER" id="PTHR21666">
    <property type="entry name" value="PEPTIDASE-RELATED"/>
    <property type="match status" value="1"/>
</dbReference>
<reference evidence="3" key="2">
    <citation type="submission" date="2021-04" db="EMBL/GenBank/DDBJ databases">
        <authorList>
            <person name="Gilroy R."/>
        </authorList>
    </citation>
    <scope>NUCLEOTIDE SEQUENCE</scope>
    <source>
        <strain evidence="3">ChiBcolR8-3208</strain>
    </source>
</reference>
<dbReference type="InterPro" id="IPR050570">
    <property type="entry name" value="Cell_wall_metabolism_enzyme"/>
</dbReference>
<dbReference type="InterPro" id="IPR016047">
    <property type="entry name" value="M23ase_b-sheet_dom"/>
</dbReference>
<reference evidence="3" key="1">
    <citation type="journal article" date="2021" name="PeerJ">
        <title>Extensive microbial diversity within the chicken gut microbiome revealed by metagenomics and culture.</title>
        <authorList>
            <person name="Gilroy R."/>
            <person name="Ravi A."/>
            <person name="Getino M."/>
            <person name="Pursley I."/>
            <person name="Horton D.L."/>
            <person name="Alikhan N.F."/>
            <person name="Baker D."/>
            <person name="Gharbi K."/>
            <person name="Hall N."/>
            <person name="Watson M."/>
            <person name="Adriaenssens E.M."/>
            <person name="Foster-Nyarko E."/>
            <person name="Jarju S."/>
            <person name="Secka A."/>
            <person name="Antonio M."/>
            <person name="Oren A."/>
            <person name="Chaudhuri R.R."/>
            <person name="La Ragione R."/>
            <person name="Hildebrand F."/>
            <person name="Pallen M.J."/>
        </authorList>
    </citation>
    <scope>NUCLEOTIDE SEQUENCE</scope>
    <source>
        <strain evidence="3">ChiBcolR8-3208</strain>
    </source>
</reference>
<feature type="domain" description="M23ase beta-sheet core" evidence="2">
    <location>
        <begin position="108"/>
        <end position="206"/>
    </location>
</feature>
<dbReference type="EMBL" id="DWXZ01000147">
    <property type="protein sequence ID" value="HJB37810.1"/>
    <property type="molecule type" value="Genomic_DNA"/>
</dbReference>
<evidence type="ECO:0000256" key="1">
    <source>
        <dbReference type="SAM" id="MobiDB-lite"/>
    </source>
</evidence>
<evidence type="ECO:0000313" key="3">
    <source>
        <dbReference type="EMBL" id="HJB37810.1"/>
    </source>
</evidence>
<evidence type="ECO:0000313" key="4">
    <source>
        <dbReference type="Proteomes" id="UP000824214"/>
    </source>
</evidence>
<dbReference type="AlphaFoldDB" id="A0A9D2LYV2"/>
<feature type="compositionally biased region" description="Low complexity" evidence="1">
    <location>
        <begin position="39"/>
        <end position="56"/>
    </location>
</feature>
<organism evidence="3 4">
    <name type="scientific">Candidatus Acutalibacter ornithocaccae</name>
    <dbReference type="NCBI Taxonomy" id="2838416"/>
    <lineage>
        <taxon>Bacteria</taxon>
        <taxon>Bacillati</taxon>
        <taxon>Bacillota</taxon>
        <taxon>Clostridia</taxon>
        <taxon>Eubacteriales</taxon>
        <taxon>Acutalibacteraceae</taxon>
        <taxon>Acutalibacter</taxon>
    </lineage>
</organism>
<proteinExistence type="predicted"/>
<name>A0A9D2LYV2_9FIRM</name>
<dbReference type="PANTHER" id="PTHR21666:SF270">
    <property type="entry name" value="MUREIN HYDROLASE ACTIVATOR ENVC"/>
    <property type="match status" value="1"/>
</dbReference>
<feature type="non-terminal residue" evidence="3">
    <location>
        <position position="1"/>
    </location>
</feature>
<dbReference type="Pfam" id="PF01551">
    <property type="entry name" value="Peptidase_M23"/>
    <property type="match status" value="1"/>
</dbReference>
<evidence type="ECO:0000259" key="2">
    <source>
        <dbReference type="Pfam" id="PF01551"/>
    </source>
</evidence>
<feature type="compositionally biased region" description="Gly residues" evidence="1">
    <location>
        <begin position="57"/>
        <end position="72"/>
    </location>
</feature>
<dbReference type="GO" id="GO:0004222">
    <property type="term" value="F:metalloendopeptidase activity"/>
    <property type="evidence" value="ECO:0007669"/>
    <property type="project" value="TreeGrafter"/>
</dbReference>
<protein>
    <submittedName>
        <fullName evidence="3">M23 family metallopeptidase</fullName>
    </submittedName>
</protein>
<dbReference type="InterPro" id="IPR011055">
    <property type="entry name" value="Dup_hybrid_motif"/>
</dbReference>
<feature type="region of interest" description="Disordered" evidence="1">
    <location>
        <begin position="26"/>
        <end position="87"/>
    </location>
</feature>